<accession>A0A0D8XDT9</accession>
<evidence type="ECO:0000256" key="5">
    <source>
        <dbReference type="ARBA" id="ARBA00022603"/>
    </source>
</evidence>
<feature type="transmembrane region" description="Helical" evidence="13">
    <location>
        <begin position="150"/>
        <end position="170"/>
    </location>
</feature>
<dbReference type="AlphaFoldDB" id="A0A0D8XDT9"/>
<evidence type="ECO:0000256" key="1">
    <source>
        <dbReference type="ARBA" id="ARBA00001450"/>
    </source>
</evidence>
<keyword evidence="5 13" id="KW-0489">Methyltransferase</keyword>
<dbReference type="GO" id="GO:0005789">
    <property type="term" value="C:endoplasmic reticulum membrane"/>
    <property type="evidence" value="ECO:0007669"/>
    <property type="project" value="UniProtKB-SubCell"/>
</dbReference>
<dbReference type="GO" id="GO:0032259">
    <property type="term" value="P:methylation"/>
    <property type="evidence" value="ECO:0007669"/>
    <property type="project" value="UniProtKB-KW"/>
</dbReference>
<evidence type="ECO:0000256" key="3">
    <source>
        <dbReference type="ARBA" id="ARBA00009140"/>
    </source>
</evidence>
<dbReference type="GO" id="GO:0004671">
    <property type="term" value="F:protein C-terminal S-isoprenylcysteine carboxyl O-methyltransferase activity"/>
    <property type="evidence" value="ECO:0007669"/>
    <property type="project" value="UniProtKB-EC"/>
</dbReference>
<comment type="catalytic activity">
    <reaction evidence="1 13">
        <text>[protein]-C-terminal S-[(2E,6E)-farnesyl]-L-cysteine + S-adenosyl-L-methionine = [protein]-C-terminal S-[(2E,6E)-farnesyl]-L-cysteine methyl ester + S-adenosyl-L-homocysteine</text>
        <dbReference type="Rhea" id="RHEA:21672"/>
        <dbReference type="Rhea" id="RHEA-COMP:12125"/>
        <dbReference type="Rhea" id="RHEA-COMP:12126"/>
        <dbReference type="ChEBI" id="CHEBI:57856"/>
        <dbReference type="ChEBI" id="CHEBI:59789"/>
        <dbReference type="ChEBI" id="CHEBI:90510"/>
        <dbReference type="ChEBI" id="CHEBI:90511"/>
        <dbReference type="EC" id="2.1.1.100"/>
    </reaction>
</comment>
<sequence length="279" mass="32334">MIVSWLSLYRQYWNDYEFHSSLNCFVSSFGIAVISWRIGMVGPFLAFAICIPSSYIYGICSGQKPIQSIFKLNGTSTSLLFHLQESPVALFFCYTLVFSFFHFSEFLVTAISNRRSLQPDSFLLNHSMAYWIAAFASWTEFFIEVYFTPFLKVGVVGGFGLILCICGEIIRKLAMLHAGNGFTHRLARSKRPDHRLVTTGIYSFLRHPGYSGWFIWSIGTQIILCNPICLFAYIYISWNFFNERIYEEERDLINFFGQQYTNYRQNVWVGVPFVKGFEP</sequence>
<dbReference type="OrthoDB" id="422086at2759"/>
<proteinExistence type="inferred from homology"/>
<name>A0A0D8XDT9_DICVI</name>
<evidence type="ECO:0000256" key="11">
    <source>
        <dbReference type="ARBA" id="ARBA00023572"/>
    </source>
</evidence>
<evidence type="ECO:0000256" key="2">
    <source>
        <dbReference type="ARBA" id="ARBA00004141"/>
    </source>
</evidence>
<evidence type="ECO:0000256" key="9">
    <source>
        <dbReference type="ARBA" id="ARBA00022989"/>
    </source>
</evidence>
<keyword evidence="7 13" id="KW-0949">S-adenosyl-L-methionine</keyword>
<keyword evidence="8 13" id="KW-0812">Transmembrane</keyword>
<evidence type="ECO:0000313" key="14">
    <source>
        <dbReference type="EMBL" id="KJH40606.1"/>
    </source>
</evidence>
<comment type="subcellular location">
    <subcellularLocation>
        <location evidence="13">Endoplasmic reticulum membrane</location>
        <topology evidence="13">Multi-pass membrane protein</topology>
    </subcellularLocation>
    <subcellularLocation>
        <location evidence="2">Membrane</location>
        <topology evidence="2">Multi-pass membrane protein</topology>
    </subcellularLocation>
</comment>
<dbReference type="STRING" id="29172.A0A0D8XDT9"/>
<feature type="transmembrane region" description="Helical" evidence="13">
    <location>
        <begin position="213"/>
        <end position="236"/>
    </location>
</feature>
<organism evidence="14 15">
    <name type="scientific">Dictyocaulus viviparus</name>
    <name type="common">Bovine lungworm</name>
    <dbReference type="NCBI Taxonomy" id="29172"/>
    <lineage>
        <taxon>Eukaryota</taxon>
        <taxon>Metazoa</taxon>
        <taxon>Ecdysozoa</taxon>
        <taxon>Nematoda</taxon>
        <taxon>Chromadorea</taxon>
        <taxon>Rhabditida</taxon>
        <taxon>Rhabditina</taxon>
        <taxon>Rhabditomorpha</taxon>
        <taxon>Strongyloidea</taxon>
        <taxon>Metastrongylidae</taxon>
        <taxon>Dictyocaulus</taxon>
    </lineage>
</organism>
<dbReference type="Pfam" id="PF04140">
    <property type="entry name" value="ICMT"/>
    <property type="match status" value="1"/>
</dbReference>
<feature type="transmembrane region" description="Helical" evidence="13">
    <location>
        <begin position="88"/>
        <end position="111"/>
    </location>
</feature>
<dbReference type="EMBL" id="KN717086">
    <property type="protein sequence ID" value="KJH40606.1"/>
    <property type="molecule type" value="Genomic_DNA"/>
</dbReference>
<evidence type="ECO:0000256" key="6">
    <source>
        <dbReference type="ARBA" id="ARBA00022679"/>
    </source>
</evidence>
<dbReference type="PROSITE" id="PS51564">
    <property type="entry name" value="SAM_ICMT"/>
    <property type="match status" value="1"/>
</dbReference>
<dbReference type="PANTHER" id="PTHR12714:SF9">
    <property type="entry name" value="PROTEIN-S-ISOPRENYLCYSTEINE O-METHYLTRANSFERASE"/>
    <property type="match status" value="1"/>
</dbReference>
<comment type="similarity">
    <text evidence="3 13">Belongs to the class VI-like SAM-binding methyltransferase superfamily. Isoprenylcysteine carboxyl methyltransferase family.</text>
</comment>
<dbReference type="InterPro" id="IPR025770">
    <property type="entry name" value="PPMT_MeTrfase"/>
</dbReference>
<dbReference type="InterPro" id="IPR007269">
    <property type="entry name" value="ICMT_MeTrfase"/>
</dbReference>
<keyword evidence="6 14" id="KW-0808">Transferase</keyword>
<evidence type="ECO:0000313" key="15">
    <source>
        <dbReference type="Proteomes" id="UP000053766"/>
    </source>
</evidence>
<evidence type="ECO:0000256" key="13">
    <source>
        <dbReference type="RuleBase" id="RU362022"/>
    </source>
</evidence>
<dbReference type="PANTHER" id="PTHR12714">
    <property type="entry name" value="PROTEIN-S ISOPRENYLCYSTEINE O-METHYLTRANSFERASE"/>
    <property type="match status" value="1"/>
</dbReference>
<evidence type="ECO:0000256" key="4">
    <source>
        <dbReference type="ARBA" id="ARBA00012151"/>
    </source>
</evidence>
<reference evidence="15" key="2">
    <citation type="journal article" date="2016" name="Sci. Rep.">
        <title>Dictyocaulus viviparus genome, variome and transcriptome elucidate lungworm biology and support future intervention.</title>
        <authorList>
            <person name="McNulty S.N."/>
            <person name="Strube C."/>
            <person name="Rosa B.A."/>
            <person name="Martin J.C."/>
            <person name="Tyagi R."/>
            <person name="Choi Y.J."/>
            <person name="Wang Q."/>
            <person name="Hallsworth Pepin K."/>
            <person name="Zhang X."/>
            <person name="Ozersky P."/>
            <person name="Wilson R.K."/>
            <person name="Sternberg P.W."/>
            <person name="Gasser R.B."/>
            <person name="Mitreva M."/>
        </authorList>
    </citation>
    <scope>NUCLEOTIDE SEQUENCE [LARGE SCALE GENOMIC DNA]</scope>
    <source>
        <strain evidence="15">HannoverDv2000</strain>
    </source>
</reference>
<evidence type="ECO:0000256" key="8">
    <source>
        <dbReference type="ARBA" id="ARBA00022692"/>
    </source>
</evidence>
<evidence type="ECO:0000256" key="10">
    <source>
        <dbReference type="ARBA" id="ARBA00023136"/>
    </source>
</evidence>
<dbReference type="EC" id="2.1.1.100" evidence="4 13"/>
<keyword evidence="13" id="KW-0256">Endoplasmic reticulum</keyword>
<comment type="function">
    <text evidence="11">Catalyzes the post-translational methylation of isoprenylated C-terminal cysteine residues.</text>
</comment>
<evidence type="ECO:0000256" key="12">
    <source>
        <dbReference type="ARBA" id="ARBA00023656"/>
    </source>
</evidence>
<feature type="transmembrane region" description="Helical" evidence="13">
    <location>
        <begin position="44"/>
        <end position="62"/>
    </location>
</feature>
<keyword evidence="15" id="KW-1185">Reference proteome</keyword>
<dbReference type="Gene3D" id="1.20.120.1630">
    <property type="match status" value="1"/>
</dbReference>
<keyword evidence="9 13" id="KW-1133">Transmembrane helix</keyword>
<protein>
    <recommendedName>
        <fullName evidence="12 13">Protein-S-isoprenylcysteine O-methyltransferase</fullName>
        <ecNumber evidence="4 13">2.1.1.100</ecNumber>
    </recommendedName>
</protein>
<feature type="transmembrane region" description="Helical" evidence="13">
    <location>
        <begin position="123"/>
        <end position="143"/>
    </location>
</feature>
<evidence type="ECO:0000256" key="7">
    <source>
        <dbReference type="ARBA" id="ARBA00022691"/>
    </source>
</evidence>
<gene>
    <name evidence="14" type="ORF">DICVIV_13436</name>
</gene>
<reference evidence="14 15" key="1">
    <citation type="submission" date="2013-11" db="EMBL/GenBank/DDBJ databases">
        <title>Draft genome of the bovine lungworm Dictyocaulus viviparus.</title>
        <authorList>
            <person name="Mitreva M."/>
        </authorList>
    </citation>
    <scope>NUCLEOTIDE SEQUENCE [LARGE SCALE GENOMIC DNA]</scope>
    <source>
        <strain evidence="14 15">HannoverDv2000</strain>
    </source>
</reference>
<dbReference type="Proteomes" id="UP000053766">
    <property type="component" value="Unassembled WGS sequence"/>
</dbReference>
<keyword evidence="10 13" id="KW-0472">Membrane</keyword>